<dbReference type="AlphaFoldDB" id="A0A7U2HZE8"/>
<feature type="non-terminal residue" evidence="1">
    <location>
        <position position="1"/>
    </location>
</feature>
<organism evidence="1 2">
    <name type="scientific">Phaeosphaeria nodorum (strain SN15 / ATCC MYA-4574 / FGSC 10173)</name>
    <name type="common">Glume blotch fungus</name>
    <name type="synonym">Parastagonospora nodorum</name>
    <dbReference type="NCBI Taxonomy" id="321614"/>
    <lineage>
        <taxon>Eukaryota</taxon>
        <taxon>Fungi</taxon>
        <taxon>Dikarya</taxon>
        <taxon>Ascomycota</taxon>
        <taxon>Pezizomycotina</taxon>
        <taxon>Dothideomycetes</taxon>
        <taxon>Pleosporomycetidae</taxon>
        <taxon>Pleosporales</taxon>
        <taxon>Pleosporineae</taxon>
        <taxon>Phaeosphaeriaceae</taxon>
        <taxon>Parastagonospora</taxon>
    </lineage>
</organism>
<protein>
    <submittedName>
        <fullName evidence="1">Uncharacterized protein</fullName>
    </submittedName>
</protein>
<accession>A0A7U2HZE8</accession>
<proteinExistence type="predicted"/>
<name>A0A7U2HZE8_PHANO</name>
<gene>
    <name evidence="1" type="ORF">JI435_408700</name>
</gene>
<dbReference type="EMBL" id="CP069028">
    <property type="protein sequence ID" value="QRC96313.1"/>
    <property type="molecule type" value="Genomic_DNA"/>
</dbReference>
<keyword evidence="2" id="KW-1185">Reference proteome</keyword>
<dbReference type="Proteomes" id="UP000663193">
    <property type="component" value="Chromosome 6"/>
</dbReference>
<evidence type="ECO:0000313" key="1">
    <source>
        <dbReference type="EMBL" id="QRC96313.1"/>
    </source>
</evidence>
<evidence type="ECO:0000313" key="2">
    <source>
        <dbReference type="Proteomes" id="UP000663193"/>
    </source>
</evidence>
<dbReference type="VEuPathDB" id="FungiDB:JI435_408700"/>
<sequence length="157" mass="17400">VASAPIACPAMPPTEYACGLAYAACYQITSDQLHRVEASISHAHYSPLWIRLSVTQFCLARLAVLAKRRTTNILHQRKHNILSLRKPAYRCKTNGQHSSQNVIDTIALFVLGHSNKHKTSEVIEANGFRPSANALGKRKYLSRSLPLALSLRHSTNT</sequence>
<reference evidence="2" key="1">
    <citation type="journal article" date="2021" name="BMC Genomics">
        <title>Chromosome-level genome assembly and manually-curated proteome of model necrotroph Parastagonospora nodorum Sn15 reveals a genome-wide trove of candidate effector homologs, and redundancy of virulence-related functions within an accessory chromosome.</title>
        <authorList>
            <person name="Bertazzoni S."/>
            <person name="Jones D.A.B."/>
            <person name="Phan H.T."/>
            <person name="Tan K.-C."/>
            <person name="Hane J.K."/>
        </authorList>
    </citation>
    <scope>NUCLEOTIDE SEQUENCE [LARGE SCALE GENOMIC DNA]</scope>
    <source>
        <strain evidence="2">SN15 / ATCC MYA-4574 / FGSC 10173)</strain>
    </source>
</reference>